<dbReference type="GO" id="GO:0015969">
    <property type="term" value="P:guanosine tetraphosphate metabolic process"/>
    <property type="evidence" value="ECO:0007669"/>
    <property type="project" value="InterPro"/>
</dbReference>
<comment type="caution">
    <text evidence="1">The sequence shown here is derived from an EMBL/GenBank/DDBJ whole genome shotgun (WGS) entry which is preliminary data.</text>
</comment>
<dbReference type="InterPro" id="IPR043519">
    <property type="entry name" value="NT_sf"/>
</dbReference>
<reference evidence="1" key="1">
    <citation type="submission" date="2020-11" db="EMBL/GenBank/DDBJ databases">
        <title>Enhanced detection system for hospital associated transmission using whole genome sequencing surveillance.</title>
        <authorList>
            <person name="Harrison L.H."/>
            <person name="Van Tyne D."/>
            <person name="Marsh J.W."/>
            <person name="Griffith M.P."/>
            <person name="Snyder D.J."/>
            <person name="Cooper V.S."/>
            <person name="Mustapha M."/>
        </authorList>
    </citation>
    <scope>NUCLEOTIDE SEQUENCE</scope>
    <source>
        <strain evidence="1">STEN00091</strain>
    </source>
</reference>
<name>A0A6B8J0F3_STEMA</name>
<dbReference type="SUPFAM" id="SSF81301">
    <property type="entry name" value="Nucleotidyltransferase"/>
    <property type="match status" value="1"/>
</dbReference>
<organism evidence="1 2">
    <name type="scientific">Stenotrophomonas maltophilia</name>
    <name type="common">Pseudomonas maltophilia</name>
    <name type="synonym">Xanthomonas maltophilia</name>
    <dbReference type="NCBI Taxonomy" id="40324"/>
    <lineage>
        <taxon>Bacteria</taxon>
        <taxon>Pseudomonadati</taxon>
        <taxon>Pseudomonadota</taxon>
        <taxon>Gammaproteobacteria</taxon>
        <taxon>Lysobacterales</taxon>
        <taxon>Lysobacteraceae</taxon>
        <taxon>Stenotrophomonas</taxon>
        <taxon>Stenotrophomonas maltophilia group</taxon>
    </lineage>
</organism>
<evidence type="ECO:0000313" key="1">
    <source>
        <dbReference type="EMBL" id="MBH1652390.1"/>
    </source>
</evidence>
<dbReference type="CDD" id="cd05399">
    <property type="entry name" value="NT_Rel-Spo_like"/>
    <property type="match status" value="1"/>
</dbReference>
<protein>
    <submittedName>
        <fullName evidence="1">Uncharacterized protein</fullName>
    </submittedName>
</protein>
<dbReference type="InterPro" id="IPR007685">
    <property type="entry name" value="RelA_SpoT"/>
</dbReference>
<dbReference type="PANTHER" id="PTHR47837">
    <property type="entry name" value="GTP PYROPHOSPHOKINASE YJBM"/>
    <property type="match status" value="1"/>
</dbReference>
<dbReference type="PANTHER" id="PTHR47837:SF1">
    <property type="entry name" value="GTP PYROPHOSPHOKINASE YJBM"/>
    <property type="match status" value="1"/>
</dbReference>
<evidence type="ECO:0000313" key="2">
    <source>
        <dbReference type="Proteomes" id="UP000625930"/>
    </source>
</evidence>
<dbReference type="RefSeq" id="WP_154262102.1">
    <property type="nucleotide sequence ID" value="NZ_CP040438.1"/>
</dbReference>
<dbReference type="EMBL" id="JADUNP010000015">
    <property type="protein sequence ID" value="MBH1652390.1"/>
    <property type="molecule type" value="Genomic_DNA"/>
</dbReference>
<gene>
    <name evidence="1" type="ORF">I5U67_09435</name>
</gene>
<dbReference type="SMART" id="SM00954">
    <property type="entry name" value="RelA_SpoT"/>
    <property type="match status" value="1"/>
</dbReference>
<dbReference type="Pfam" id="PF04607">
    <property type="entry name" value="RelA_SpoT"/>
    <property type="match status" value="1"/>
</dbReference>
<sequence length="243" mass="27201">MMLSKSQVDRVGQKLKSGDVDGSVIETLEKYRGEFSGAYKEVETLLRDRLGYQVTGRPAKSTVAITEKLRRQSIRLSQIQDIAGCRIIVPTVVAQDSLSHSLSVFFDDIVMDDKRELPTNGYRALHAIPKIAGRSIEIQIRTELQHVWADISERLADVHGQEVKYGKGAGHVVQFLSRFSVAVAKFEAVGRRNLEFNRIGNGAETGGYMKLKKKEKKRNADALRMASNNIKLIINEARGYLVK</sequence>
<dbReference type="InterPro" id="IPR052366">
    <property type="entry name" value="GTP_Pyrophosphokinase"/>
</dbReference>
<accession>A0A6B8J0F3</accession>
<proteinExistence type="predicted"/>
<dbReference type="Gene3D" id="3.30.460.10">
    <property type="entry name" value="Beta Polymerase, domain 2"/>
    <property type="match status" value="1"/>
</dbReference>
<dbReference type="AlphaFoldDB" id="A0A6B8J0F3"/>
<dbReference type="Proteomes" id="UP000625930">
    <property type="component" value="Unassembled WGS sequence"/>
</dbReference>